<dbReference type="OrthoDB" id="2439672at2"/>
<comment type="caution">
    <text evidence="2">The sequence shown here is derived from an EMBL/GenBank/DDBJ whole genome shotgun (WGS) entry which is preliminary data.</text>
</comment>
<dbReference type="RefSeq" id="WP_156972754.1">
    <property type="nucleotide sequence ID" value="NZ_BASE01000134.1"/>
</dbReference>
<gene>
    <name evidence="2" type="ORF">SAMD00020551_4861</name>
</gene>
<evidence type="ECO:0008006" key="4">
    <source>
        <dbReference type="Google" id="ProtNLM"/>
    </source>
</evidence>
<name>A0A0A8XEP9_MESS1</name>
<dbReference type="InterPro" id="IPR025437">
    <property type="entry name" value="YfhE-like"/>
</dbReference>
<dbReference type="Pfam" id="PF14152">
    <property type="entry name" value="YfhE"/>
    <property type="match status" value="1"/>
</dbReference>
<feature type="compositionally biased region" description="Polar residues" evidence="1">
    <location>
        <begin position="10"/>
        <end position="23"/>
    </location>
</feature>
<evidence type="ECO:0000313" key="2">
    <source>
        <dbReference type="EMBL" id="GAM16631.1"/>
    </source>
</evidence>
<keyword evidence="3" id="KW-1185">Reference proteome</keyword>
<dbReference type="STRING" id="1321606.SAMD00020551_4861"/>
<sequence length="51" mass="5885">MDKNKAPNKGLNTEQNNGLTDTQEVLYAKEFSRAVKAENKYREENGKKLNR</sequence>
<proteinExistence type="predicted"/>
<reference evidence="2 3" key="1">
    <citation type="submission" date="2013-06" db="EMBL/GenBank/DDBJ databases">
        <title>Whole genome shotgun sequence of Bacillus selenatarsenatis SF-1.</title>
        <authorList>
            <person name="Kuroda M."/>
            <person name="Sei K."/>
            <person name="Yamashita M."/>
            <person name="Ike M."/>
        </authorList>
    </citation>
    <scope>NUCLEOTIDE SEQUENCE [LARGE SCALE GENOMIC DNA]</scope>
    <source>
        <strain evidence="2 3">SF-1</strain>
    </source>
</reference>
<evidence type="ECO:0000313" key="3">
    <source>
        <dbReference type="Proteomes" id="UP000031014"/>
    </source>
</evidence>
<organism evidence="2 3">
    <name type="scientific">Mesobacillus selenatarsenatis (strain DSM 18680 / JCM 14380 / FERM P-15431 / SF-1)</name>
    <dbReference type="NCBI Taxonomy" id="1321606"/>
    <lineage>
        <taxon>Bacteria</taxon>
        <taxon>Bacillati</taxon>
        <taxon>Bacillota</taxon>
        <taxon>Bacilli</taxon>
        <taxon>Bacillales</taxon>
        <taxon>Bacillaceae</taxon>
        <taxon>Mesobacillus</taxon>
    </lineage>
</organism>
<feature type="region of interest" description="Disordered" evidence="1">
    <location>
        <begin position="1"/>
        <end position="24"/>
    </location>
</feature>
<evidence type="ECO:0000256" key="1">
    <source>
        <dbReference type="SAM" id="MobiDB-lite"/>
    </source>
</evidence>
<dbReference type="Proteomes" id="UP000031014">
    <property type="component" value="Unassembled WGS sequence"/>
</dbReference>
<accession>A0A0A8XEP9</accession>
<protein>
    <recommendedName>
        <fullName evidence="4">YfhE family protein</fullName>
    </recommendedName>
</protein>
<dbReference type="EMBL" id="BASE01000134">
    <property type="protein sequence ID" value="GAM16631.1"/>
    <property type="molecule type" value="Genomic_DNA"/>
</dbReference>
<dbReference type="AlphaFoldDB" id="A0A0A8XEP9"/>